<dbReference type="CDD" id="cd09992">
    <property type="entry name" value="HDAC_classII"/>
    <property type="match status" value="1"/>
</dbReference>
<dbReference type="SUPFAM" id="SSF52768">
    <property type="entry name" value="Arginase/deacetylase"/>
    <property type="match status" value="1"/>
</dbReference>
<dbReference type="Pfam" id="PF00850">
    <property type="entry name" value="Hist_deacetyl"/>
    <property type="match status" value="1"/>
</dbReference>
<dbReference type="InterPro" id="IPR000286">
    <property type="entry name" value="HDACs"/>
</dbReference>
<dbReference type="RefSeq" id="WP_163299386.1">
    <property type="nucleotide sequence ID" value="NZ_JAAGRR010000142.1"/>
</dbReference>
<protein>
    <submittedName>
        <fullName evidence="3">Histone deacetylase</fullName>
    </submittedName>
</protein>
<proteinExistence type="inferred from homology"/>
<dbReference type="InterPro" id="IPR023801">
    <property type="entry name" value="His_deacetylse_dom"/>
</dbReference>
<evidence type="ECO:0000256" key="1">
    <source>
        <dbReference type="ARBA" id="ARBA00005947"/>
    </source>
</evidence>
<name>A0A6N9TV19_DISTH</name>
<dbReference type="AlphaFoldDB" id="A0A6N9TV19"/>
<dbReference type="GO" id="GO:0040029">
    <property type="term" value="P:epigenetic regulation of gene expression"/>
    <property type="evidence" value="ECO:0007669"/>
    <property type="project" value="TreeGrafter"/>
</dbReference>
<reference evidence="3 4" key="1">
    <citation type="submission" date="2020-02" db="EMBL/GenBank/DDBJ databases">
        <title>Comparative genomics of sulfur disproportionating microorganisms.</title>
        <authorList>
            <person name="Ward L.M."/>
            <person name="Bertran E."/>
            <person name="Johnston D.T."/>
        </authorList>
    </citation>
    <scope>NUCLEOTIDE SEQUENCE [LARGE SCALE GENOMIC DNA]</scope>
    <source>
        <strain evidence="3 4">DSM 100025</strain>
    </source>
</reference>
<gene>
    <name evidence="3" type="ORF">G3N55_10540</name>
</gene>
<comment type="caution">
    <text evidence="3">The sequence shown here is derived from an EMBL/GenBank/DDBJ whole genome shotgun (WGS) entry which is preliminary data.</text>
</comment>
<dbReference type="PRINTS" id="PR01270">
    <property type="entry name" value="HDASUPER"/>
</dbReference>
<sequence>MTGGPPRFRPLAVVNDARCLAHDTGPDHPEAPARVAAILDRLTAGPLSGVLRRVRPRRAGVEDLLAVHDEGYLLRFEEACLSGASYLDHTDNRLCYDSYEAALVAAGAGLTGVDLIEGNVSPLVFCAVRPPGHHAERAMPLGFCFLNNAAVAAAYWRRHHGRRIFIFDFDAHHGNGIQEAFDEEPDVFYSSIHEHPTYSFPGTGYAEDRGTGPGRGATLNVPLPPGAGAADVARALESQVGPAVAAFRPDAFLVAAGFDGHAADDMSGLAYDTGLFGTLGLHVAAWAARWAGGRVLCLLEGGYHLEALAAGAEAFLAGLALEAG</sequence>
<dbReference type="Gene3D" id="3.40.800.20">
    <property type="entry name" value="Histone deacetylase domain"/>
    <property type="match status" value="1"/>
</dbReference>
<dbReference type="Proteomes" id="UP000469346">
    <property type="component" value="Unassembled WGS sequence"/>
</dbReference>
<accession>A0A6N9TV19</accession>
<organism evidence="3 4">
    <name type="scientific">Dissulfurirhabdus thermomarina</name>
    <dbReference type="NCBI Taxonomy" id="1765737"/>
    <lineage>
        <taxon>Bacteria</taxon>
        <taxon>Deltaproteobacteria</taxon>
        <taxon>Dissulfurirhabdaceae</taxon>
        <taxon>Dissulfurirhabdus</taxon>
    </lineage>
</organism>
<evidence type="ECO:0000313" key="4">
    <source>
        <dbReference type="Proteomes" id="UP000469346"/>
    </source>
</evidence>
<dbReference type="InterPro" id="IPR037138">
    <property type="entry name" value="His_deacetylse_dom_sf"/>
</dbReference>
<dbReference type="GO" id="GO:0004407">
    <property type="term" value="F:histone deacetylase activity"/>
    <property type="evidence" value="ECO:0007669"/>
    <property type="project" value="TreeGrafter"/>
</dbReference>
<evidence type="ECO:0000259" key="2">
    <source>
        <dbReference type="Pfam" id="PF00850"/>
    </source>
</evidence>
<comment type="similarity">
    <text evidence="1">Belongs to the histone deacetylase family.</text>
</comment>
<dbReference type="EMBL" id="JAAGRR010000142">
    <property type="protein sequence ID" value="NDY43277.1"/>
    <property type="molecule type" value="Genomic_DNA"/>
</dbReference>
<feature type="domain" description="Histone deacetylase" evidence="2">
    <location>
        <begin position="28"/>
        <end position="318"/>
    </location>
</feature>
<keyword evidence="4" id="KW-1185">Reference proteome</keyword>
<evidence type="ECO:0000313" key="3">
    <source>
        <dbReference type="EMBL" id="NDY43277.1"/>
    </source>
</evidence>
<dbReference type="PANTHER" id="PTHR10625">
    <property type="entry name" value="HISTONE DEACETYLASE HDAC1-RELATED"/>
    <property type="match status" value="1"/>
</dbReference>
<dbReference type="InterPro" id="IPR023696">
    <property type="entry name" value="Ureohydrolase_dom_sf"/>
</dbReference>
<dbReference type="PANTHER" id="PTHR10625:SF10">
    <property type="entry name" value="HISTONE DEACETYLASE HDAC1"/>
    <property type="match status" value="1"/>
</dbReference>